<dbReference type="OrthoDB" id="6174532at2"/>
<evidence type="ECO:0000313" key="3">
    <source>
        <dbReference type="Proteomes" id="UP000286912"/>
    </source>
</evidence>
<evidence type="ECO:0000313" key="2">
    <source>
        <dbReference type="EMBL" id="RUR43368.1"/>
    </source>
</evidence>
<gene>
    <name evidence="2" type="ORF">ELY37_16760</name>
</gene>
<accession>A0A3S0YHM0</accession>
<evidence type="ECO:0000256" key="1">
    <source>
        <dbReference type="SAM" id="MobiDB-lite"/>
    </source>
</evidence>
<proteinExistence type="predicted"/>
<organism evidence="2 3">
    <name type="scientific">Vreelandella populi</name>
    <dbReference type="NCBI Taxonomy" id="2498858"/>
    <lineage>
        <taxon>Bacteria</taxon>
        <taxon>Pseudomonadati</taxon>
        <taxon>Pseudomonadota</taxon>
        <taxon>Gammaproteobacteria</taxon>
        <taxon>Oceanospirillales</taxon>
        <taxon>Halomonadaceae</taxon>
        <taxon>Vreelandella</taxon>
    </lineage>
</organism>
<sequence>MPSEGGMYRIKNDKRELVHRTKPAPIQPVKADEKKTNAAPAKSDTAAPKPAKSAAMQEGSSNGSE</sequence>
<keyword evidence="3" id="KW-1185">Reference proteome</keyword>
<feature type="compositionally biased region" description="Basic and acidic residues" evidence="1">
    <location>
        <begin position="10"/>
        <end position="19"/>
    </location>
</feature>
<comment type="caution">
    <text evidence="2">The sequence shown here is derived from an EMBL/GenBank/DDBJ whole genome shotgun (WGS) entry which is preliminary data.</text>
</comment>
<dbReference type="RefSeq" id="WP_126981950.1">
    <property type="nucleotide sequence ID" value="NZ_RZHD01000010.1"/>
</dbReference>
<name>A0A3S0YHM0_9GAMM</name>
<dbReference type="Proteomes" id="UP000286912">
    <property type="component" value="Unassembled WGS sequence"/>
</dbReference>
<dbReference type="AlphaFoldDB" id="A0A3S0YHM0"/>
<feature type="region of interest" description="Disordered" evidence="1">
    <location>
        <begin position="1"/>
        <end position="65"/>
    </location>
</feature>
<protein>
    <submittedName>
        <fullName evidence="2">Uncharacterized protein</fullName>
    </submittedName>
</protein>
<reference evidence="2 3" key="1">
    <citation type="submission" date="2018-12" db="EMBL/GenBank/DDBJ databases">
        <title>three novel Halomonas strain isolated from plants.</title>
        <authorList>
            <person name="Sun C."/>
        </authorList>
    </citation>
    <scope>NUCLEOTIDE SEQUENCE [LARGE SCALE GENOMIC DNA]</scope>
    <source>
        <strain evidence="2 3">RC</strain>
    </source>
</reference>
<dbReference type="EMBL" id="RZHD01000010">
    <property type="protein sequence ID" value="RUR43368.1"/>
    <property type="molecule type" value="Genomic_DNA"/>
</dbReference>